<proteinExistence type="predicted"/>
<dbReference type="PANTHER" id="PTHR33933:SF1">
    <property type="entry name" value="PROTEIN ADENYLYLTRANSFERASE MNTA-RELATED"/>
    <property type="match status" value="1"/>
</dbReference>
<dbReference type="HOGENOM" id="CLU_1624199_0_0_0"/>
<dbReference type="SUPFAM" id="SSF81301">
    <property type="entry name" value="Nucleotidyltransferase"/>
    <property type="match status" value="1"/>
</dbReference>
<evidence type="ECO:0000313" key="2">
    <source>
        <dbReference type="EMBL" id="AEP12681.1"/>
    </source>
</evidence>
<dbReference type="Pfam" id="PF01909">
    <property type="entry name" value="NTP_transf_2"/>
    <property type="match status" value="1"/>
</dbReference>
<dbReference type="CDD" id="cd05403">
    <property type="entry name" value="NT_KNTase_like"/>
    <property type="match status" value="1"/>
</dbReference>
<gene>
    <name evidence="2" type="ordered locus">Cabther_A1935</name>
</gene>
<dbReference type="KEGG" id="ctm:Cabther_A1935"/>
<dbReference type="GO" id="GO:0016779">
    <property type="term" value="F:nucleotidyltransferase activity"/>
    <property type="evidence" value="ECO:0007669"/>
    <property type="project" value="InterPro"/>
</dbReference>
<dbReference type="InterPro" id="IPR002934">
    <property type="entry name" value="Polymerase_NTP_transf_dom"/>
</dbReference>
<sequence length="163" mass="18479">MGMTLPANHKKELLDRVVAALRTALGDRLVAVVLFGSRARGEAREDSDWDVLVIAEALPDDPLERGRFLRQFLPIRCRLGVSFLARTPQEFEAHVSSLYLDIAVDGQILDDPKGYAAKRLATLQRLIEEAGLFRERTPAGDLWRWKVPPRGRWMMSWEKIGEA</sequence>
<dbReference type="STRING" id="981222.Cabther_A1935"/>
<name>G2LHL7_CHLTF</name>
<feature type="domain" description="Polymerase nucleotidyl transferase" evidence="1">
    <location>
        <begin position="21"/>
        <end position="60"/>
    </location>
</feature>
<keyword evidence="3" id="KW-1185">Reference proteome</keyword>
<protein>
    <submittedName>
        <fullName evidence="2">Putative nucleotidyltransferase</fullName>
    </submittedName>
</protein>
<dbReference type="InterPro" id="IPR052548">
    <property type="entry name" value="Type_VII_TA_antitoxin"/>
</dbReference>
<dbReference type="Proteomes" id="UP000006791">
    <property type="component" value="Chromosome 1"/>
</dbReference>
<reference evidence="2 3" key="1">
    <citation type="journal article" date="2012" name="Environ. Microbiol.">
        <title>Complete genome of Candidatus Chloracidobacterium thermophilum, a chlorophyll-based photoheterotroph belonging to the phylum Acidobacteria.</title>
        <authorList>
            <person name="Garcia Costas A.M."/>
            <person name="Liu Z."/>
            <person name="Tomsho L.P."/>
            <person name="Schuster S.C."/>
            <person name="Ward D.M."/>
            <person name="Bryant D.A."/>
        </authorList>
    </citation>
    <scope>NUCLEOTIDE SEQUENCE [LARGE SCALE GENOMIC DNA]</scope>
    <source>
        <strain evidence="2 3">B</strain>
    </source>
</reference>
<organism evidence="2 3">
    <name type="scientific">Chloracidobacterium thermophilum (strain B)</name>
    <dbReference type="NCBI Taxonomy" id="981222"/>
    <lineage>
        <taxon>Bacteria</taxon>
        <taxon>Pseudomonadati</taxon>
        <taxon>Acidobacteriota</taxon>
        <taxon>Terriglobia</taxon>
        <taxon>Terriglobales</taxon>
        <taxon>Acidobacteriaceae</taxon>
        <taxon>Chloracidobacterium</taxon>
    </lineage>
</organism>
<keyword evidence="2" id="KW-0808">Transferase</keyword>
<dbReference type="PANTHER" id="PTHR33933">
    <property type="entry name" value="NUCLEOTIDYLTRANSFERASE"/>
    <property type="match status" value="1"/>
</dbReference>
<accession>G2LHL7</accession>
<evidence type="ECO:0000259" key="1">
    <source>
        <dbReference type="Pfam" id="PF01909"/>
    </source>
</evidence>
<dbReference type="EMBL" id="CP002514">
    <property type="protein sequence ID" value="AEP12681.1"/>
    <property type="molecule type" value="Genomic_DNA"/>
</dbReference>
<dbReference type="Gene3D" id="3.30.460.10">
    <property type="entry name" value="Beta Polymerase, domain 2"/>
    <property type="match status" value="1"/>
</dbReference>
<dbReference type="OrthoDB" id="166602at2"/>
<dbReference type="AlphaFoldDB" id="G2LHL7"/>
<evidence type="ECO:0000313" key="3">
    <source>
        <dbReference type="Proteomes" id="UP000006791"/>
    </source>
</evidence>
<dbReference type="InterPro" id="IPR043519">
    <property type="entry name" value="NT_sf"/>
</dbReference>